<evidence type="ECO:0000256" key="7">
    <source>
        <dbReference type="SAM" id="MobiDB-lite"/>
    </source>
</evidence>
<proteinExistence type="predicted"/>
<keyword evidence="3" id="KW-0597">Phosphoprotein</keyword>
<reference evidence="8" key="1">
    <citation type="journal article" date="2023" name="Front. Mar. Sci.">
        <title>A new Merluccius polli reference genome to investigate the effects of global change in West African waters.</title>
        <authorList>
            <person name="Mateo J.L."/>
            <person name="Blanco-Fernandez C."/>
            <person name="Garcia-Vazquez E."/>
            <person name="Machado-Schiaffino G."/>
        </authorList>
    </citation>
    <scope>NUCLEOTIDE SEQUENCE</scope>
    <source>
        <strain evidence="8">C29</strain>
        <tissue evidence="8">Fin</tissue>
    </source>
</reference>
<keyword evidence="6" id="KW-0449">Lipoprotein</keyword>
<keyword evidence="5" id="KW-0472">Membrane</keyword>
<accession>A0AA47N3G1</accession>
<name>A0AA47N3G1_MERPO</name>
<keyword evidence="4" id="KW-0175">Coiled coil</keyword>
<dbReference type="EMBL" id="JAOPHQ010001425">
    <property type="protein sequence ID" value="KAK0150999.1"/>
    <property type="molecule type" value="Genomic_DNA"/>
</dbReference>
<organism evidence="8 9">
    <name type="scientific">Merluccius polli</name>
    <name type="common">Benguela hake</name>
    <name type="synonym">Merluccius cadenati</name>
    <dbReference type="NCBI Taxonomy" id="89951"/>
    <lineage>
        <taxon>Eukaryota</taxon>
        <taxon>Metazoa</taxon>
        <taxon>Chordata</taxon>
        <taxon>Craniata</taxon>
        <taxon>Vertebrata</taxon>
        <taxon>Euteleostomi</taxon>
        <taxon>Actinopterygii</taxon>
        <taxon>Neopterygii</taxon>
        <taxon>Teleostei</taxon>
        <taxon>Neoteleostei</taxon>
        <taxon>Acanthomorphata</taxon>
        <taxon>Zeiogadaria</taxon>
        <taxon>Gadariae</taxon>
        <taxon>Gadiformes</taxon>
        <taxon>Gadoidei</taxon>
        <taxon>Merlucciidae</taxon>
        <taxon>Merluccius</taxon>
    </lineage>
</organism>
<dbReference type="PANTHER" id="PTHR10498:SF10">
    <property type="entry name" value="PALM2 AND AKAP2 FUSION-RELATED"/>
    <property type="match status" value="1"/>
</dbReference>
<evidence type="ECO:0000313" key="9">
    <source>
        <dbReference type="Proteomes" id="UP001174136"/>
    </source>
</evidence>
<evidence type="ECO:0000256" key="6">
    <source>
        <dbReference type="ARBA" id="ARBA00023288"/>
    </source>
</evidence>
<gene>
    <name evidence="8" type="primary">PALM2_1</name>
    <name evidence="8" type="ORF">N1851_007872</name>
</gene>
<evidence type="ECO:0000256" key="5">
    <source>
        <dbReference type="ARBA" id="ARBA00023136"/>
    </source>
</evidence>
<sequence length="200" mass="21319">MGPENGHATGSHSMRGGPCQVNSGGDVQRQRHLSPAVTVSVGKHQQHDTQLDGPRGPLRDSAWRMDSSSQAYSGPEDNSTDPHETCTETSTLTYVDGHNMDESGESHSLQGLGLAEVVYVKVFVLIDDDDDGDMSLREKTVTDISVMDGNAADLVVGRLLSTSSGSLFDGKAESPSPETPPLQEAQVMPTKQSCCFCTIL</sequence>
<protein>
    <submittedName>
        <fullName evidence="8">Paralemmin-2</fullName>
    </submittedName>
</protein>
<dbReference type="GO" id="GO:0005886">
    <property type="term" value="C:plasma membrane"/>
    <property type="evidence" value="ECO:0007669"/>
    <property type="project" value="UniProtKB-SubCell"/>
</dbReference>
<comment type="caution">
    <text evidence="8">The sequence shown here is derived from an EMBL/GenBank/DDBJ whole genome shotgun (WGS) entry which is preliminary data.</text>
</comment>
<dbReference type="AlphaFoldDB" id="A0AA47N3G1"/>
<comment type="subcellular location">
    <subcellularLocation>
        <location evidence="1">Cell membrane</location>
        <topology evidence="1">Lipid-anchor</topology>
        <orientation evidence="1">Cytoplasmic side</orientation>
    </subcellularLocation>
</comment>
<evidence type="ECO:0000256" key="2">
    <source>
        <dbReference type="ARBA" id="ARBA00022475"/>
    </source>
</evidence>
<evidence type="ECO:0000256" key="3">
    <source>
        <dbReference type="ARBA" id="ARBA00022553"/>
    </source>
</evidence>
<evidence type="ECO:0000256" key="4">
    <source>
        <dbReference type="ARBA" id="ARBA00023054"/>
    </source>
</evidence>
<evidence type="ECO:0000313" key="8">
    <source>
        <dbReference type="EMBL" id="KAK0150999.1"/>
    </source>
</evidence>
<dbReference type="PANTHER" id="PTHR10498">
    <property type="entry name" value="PARALEMMIN-RELATED"/>
    <property type="match status" value="1"/>
</dbReference>
<evidence type="ECO:0000256" key="1">
    <source>
        <dbReference type="ARBA" id="ARBA00004342"/>
    </source>
</evidence>
<feature type="region of interest" description="Disordered" evidence="7">
    <location>
        <begin position="1"/>
        <end position="86"/>
    </location>
</feature>
<keyword evidence="9" id="KW-1185">Reference proteome</keyword>
<dbReference type="Proteomes" id="UP001174136">
    <property type="component" value="Unassembled WGS sequence"/>
</dbReference>
<keyword evidence="2" id="KW-1003">Cell membrane</keyword>